<accession>E6QXH6</accession>
<organism evidence="1">
    <name type="scientific">mine drainage metagenome</name>
    <dbReference type="NCBI Taxonomy" id="410659"/>
    <lineage>
        <taxon>unclassified sequences</taxon>
        <taxon>metagenomes</taxon>
        <taxon>ecological metagenomes</taxon>
    </lineage>
</organism>
<comment type="caution">
    <text evidence="1">The sequence shown here is derived from an EMBL/GenBank/DDBJ whole genome shotgun (WGS) entry which is preliminary data.</text>
</comment>
<sequence>MIFISGETAVMGSTIEMVDDDRW</sequence>
<protein>
    <submittedName>
        <fullName evidence="1">Uncharacterized protein</fullName>
    </submittedName>
</protein>
<proteinExistence type="predicted"/>
<gene>
    <name evidence="1" type="ORF">CARN7_2802</name>
</gene>
<evidence type="ECO:0000313" key="1">
    <source>
        <dbReference type="EMBL" id="CBI11950.1"/>
    </source>
</evidence>
<dbReference type="AlphaFoldDB" id="E6QXH6"/>
<reference evidence="1" key="1">
    <citation type="submission" date="2009-10" db="EMBL/GenBank/DDBJ databases">
        <title>Diversity of trophic interactions inside an arsenic-rich microbial ecosystem.</title>
        <authorList>
            <person name="Bertin P.N."/>
            <person name="Heinrich-Salmeron A."/>
            <person name="Pelletier E."/>
            <person name="Goulhen-Chollet F."/>
            <person name="Arsene-Ploetze F."/>
            <person name="Gallien S."/>
            <person name="Calteau A."/>
            <person name="Vallenet D."/>
            <person name="Casiot C."/>
            <person name="Chane-Woon-Ming B."/>
            <person name="Giloteaux L."/>
            <person name="Barakat M."/>
            <person name="Bonnefoy V."/>
            <person name="Bruneel O."/>
            <person name="Chandler M."/>
            <person name="Cleiss J."/>
            <person name="Duran R."/>
            <person name="Elbaz-Poulichet F."/>
            <person name="Fonknechten N."/>
            <person name="Lauga B."/>
            <person name="Mornico D."/>
            <person name="Ortet P."/>
            <person name="Schaeffer C."/>
            <person name="Siguier P."/>
            <person name="Alexander Thil Smith A."/>
            <person name="Van Dorsselaer A."/>
            <person name="Weissenbach J."/>
            <person name="Medigue C."/>
            <person name="Le Paslier D."/>
        </authorList>
    </citation>
    <scope>NUCLEOTIDE SEQUENCE</scope>
</reference>
<name>E6QXH6_9ZZZZ</name>
<dbReference type="EMBL" id="CABR01000179">
    <property type="protein sequence ID" value="CBI11950.1"/>
    <property type="molecule type" value="Genomic_DNA"/>
</dbReference>